<reference evidence="1" key="1">
    <citation type="journal article" date="2015" name="Nature">
        <title>Complex archaea that bridge the gap between prokaryotes and eukaryotes.</title>
        <authorList>
            <person name="Spang A."/>
            <person name="Saw J.H."/>
            <person name="Jorgensen S.L."/>
            <person name="Zaremba-Niedzwiedzka K."/>
            <person name="Martijn J."/>
            <person name="Lind A.E."/>
            <person name="van Eijk R."/>
            <person name="Schleper C."/>
            <person name="Guy L."/>
            <person name="Ettema T.J."/>
        </authorList>
    </citation>
    <scope>NUCLEOTIDE SEQUENCE</scope>
</reference>
<comment type="caution">
    <text evidence="1">The sequence shown here is derived from an EMBL/GenBank/DDBJ whole genome shotgun (WGS) entry which is preliminary data.</text>
</comment>
<accession>A0A0F8YCD0</accession>
<dbReference type="AlphaFoldDB" id="A0A0F8YCD0"/>
<protein>
    <recommendedName>
        <fullName evidence="2">ParB/Sulfiredoxin domain-containing protein</fullName>
    </recommendedName>
</protein>
<dbReference type="EMBL" id="LAZR01054183">
    <property type="protein sequence ID" value="KKK79102.1"/>
    <property type="molecule type" value="Genomic_DNA"/>
</dbReference>
<sequence>MATQVVFRDRVRELRRVPASELLANPRNWRRHPGAQVAALRGVLAEIGFADAMIARETPEGLELIDGHLR</sequence>
<name>A0A0F8YCD0_9ZZZZ</name>
<dbReference type="SUPFAM" id="SSF110849">
    <property type="entry name" value="ParB/Sulfiredoxin"/>
    <property type="match status" value="1"/>
</dbReference>
<proteinExistence type="predicted"/>
<dbReference type="InterPro" id="IPR036086">
    <property type="entry name" value="ParB/Sulfiredoxin_sf"/>
</dbReference>
<feature type="non-terminal residue" evidence="1">
    <location>
        <position position="70"/>
    </location>
</feature>
<organism evidence="1">
    <name type="scientific">marine sediment metagenome</name>
    <dbReference type="NCBI Taxonomy" id="412755"/>
    <lineage>
        <taxon>unclassified sequences</taxon>
        <taxon>metagenomes</taxon>
        <taxon>ecological metagenomes</taxon>
    </lineage>
</organism>
<evidence type="ECO:0000313" key="1">
    <source>
        <dbReference type="EMBL" id="KKK79102.1"/>
    </source>
</evidence>
<gene>
    <name evidence="1" type="ORF">LCGC14_2836880</name>
</gene>
<evidence type="ECO:0008006" key="2">
    <source>
        <dbReference type="Google" id="ProtNLM"/>
    </source>
</evidence>